<name>A0A554NDK6_9EURY</name>
<sequence>MTTTAPDAGDPQQVATRADRLGREPVHAHTADIDLVGVRDDEVPVSSGRCPHRGGHLGVGQLMGDDRICGVRGWEYRVDTGIGGSDDSEVLGTFRAWVDGRGDRHDGGPEP</sequence>
<dbReference type="Pfam" id="PF00355">
    <property type="entry name" value="Rieske"/>
    <property type="match status" value="1"/>
</dbReference>
<dbReference type="InterPro" id="IPR017941">
    <property type="entry name" value="Rieske_2Fe-2S"/>
</dbReference>
<dbReference type="Gene3D" id="2.102.10.10">
    <property type="entry name" value="Rieske [2Fe-2S] iron-sulphur domain"/>
    <property type="match status" value="1"/>
</dbReference>
<dbReference type="PROSITE" id="PS51296">
    <property type="entry name" value="RIESKE"/>
    <property type="match status" value="1"/>
</dbReference>
<dbReference type="GO" id="GO:0046872">
    <property type="term" value="F:metal ion binding"/>
    <property type="evidence" value="ECO:0007669"/>
    <property type="project" value="UniProtKB-KW"/>
</dbReference>
<keyword evidence="8" id="KW-1185">Reference proteome</keyword>
<dbReference type="Proteomes" id="UP000319894">
    <property type="component" value="Unassembled WGS sequence"/>
</dbReference>
<keyword evidence="4" id="KW-0411">Iron-sulfur</keyword>
<reference evidence="7 8" key="1">
    <citation type="submission" date="2018-06" db="EMBL/GenBank/DDBJ databases">
        <title>Natronomonas sp. F16-60 a new haloarchaeon isolated from a solar saltern of Isla Cristina, Huelva, Spain.</title>
        <authorList>
            <person name="Duran-Viseras A."/>
            <person name="Sanchez-Porro C."/>
            <person name="Ventosa A."/>
        </authorList>
    </citation>
    <scope>NUCLEOTIDE SEQUENCE [LARGE SCALE GENOMIC DNA]</scope>
    <source>
        <strain evidence="7 8">F16-60</strain>
    </source>
</reference>
<evidence type="ECO:0000313" key="7">
    <source>
        <dbReference type="EMBL" id="TSD15395.1"/>
    </source>
</evidence>
<feature type="compositionally biased region" description="Basic and acidic residues" evidence="5">
    <location>
        <begin position="17"/>
        <end position="28"/>
    </location>
</feature>
<feature type="region of interest" description="Disordered" evidence="5">
    <location>
        <begin position="1"/>
        <end position="28"/>
    </location>
</feature>
<feature type="domain" description="Rieske" evidence="6">
    <location>
        <begin position="12"/>
        <end position="81"/>
    </location>
</feature>
<evidence type="ECO:0000313" key="8">
    <source>
        <dbReference type="Proteomes" id="UP000319894"/>
    </source>
</evidence>
<evidence type="ECO:0000256" key="1">
    <source>
        <dbReference type="ARBA" id="ARBA00022714"/>
    </source>
</evidence>
<organism evidence="7 8">
    <name type="scientific">Haloglomus irregulare</name>
    <dbReference type="NCBI Taxonomy" id="2234134"/>
    <lineage>
        <taxon>Archaea</taxon>
        <taxon>Methanobacteriati</taxon>
        <taxon>Methanobacteriota</taxon>
        <taxon>Stenosarchaea group</taxon>
        <taxon>Halobacteria</taxon>
        <taxon>Halobacteriales</taxon>
        <taxon>Natronomonadaceae</taxon>
        <taxon>Haloglomus</taxon>
    </lineage>
</organism>
<dbReference type="EMBL" id="QMDX01000002">
    <property type="protein sequence ID" value="TSD15395.1"/>
    <property type="molecule type" value="Genomic_DNA"/>
</dbReference>
<proteinExistence type="predicted"/>
<accession>A0A554NDK6</accession>
<gene>
    <name evidence="7" type="ORF">DP107_06020</name>
</gene>
<evidence type="ECO:0000256" key="5">
    <source>
        <dbReference type="SAM" id="MobiDB-lite"/>
    </source>
</evidence>
<comment type="caution">
    <text evidence="7">The sequence shown here is derived from an EMBL/GenBank/DDBJ whole genome shotgun (WGS) entry which is preliminary data.</text>
</comment>
<keyword evidence="2" id="KW-0479">Metal-binding</keyword>
<evidence type="ECO:0000259" key="6">
    <source>
        <dbReference type="PROSITE" id="PS51296"/>
    </source>
</evidence>
<dbReference type="InterPro" id="IPR036922">
    <property type="entry name" value="Rieske_2Fe-2S_sf"/>
</dbReference>
<protein>
    <recommendedName>
        <fullName evidence="6">Rieske domain-containing protein</fullName>
    </recommendedName>
</protein>
<evidence type="ECO:0000256" key="4">
    <source>
        <dbReference type="ARBA" id="ARBA00023014"/>
    </source>
</evidence>
<dbReference type="GO" id="GO:0051537">
    <property type="term" value="F:2 iron, 2 sulfur cluster binding"/>
    <property type="evidence" value="ECO:0007669"/>
    <property type="project" value="UniProtKB-KW"/>
</dbReference>
<dbReference type="OrthoDB" id="2837at2157"/>
<keyword evidence="3" id="KW-0408">Iron</keyword>
<dbReference type="AlphaFoldDB" id="A0A554NDK6"/>
<evidence type="ECO:0000256" key="3">
    <source>
        <dbReference type="ARBA" id="ARBA00023004"/>
    </source>
</evidence>
<keyword evidence="1" id="KW-0001">2Fe-2S</keyword>
<dbReference type="InParanoid" id="A0A554NDK6"/>
<dbReference type="RefSeq" id="WP_144261234.1">
    <property type="nucleotide sequence ID" value="NZ_QMDX01000002.1"/>
</dbReference>
<evidence type="ECO:0000256" key="2">
    <source>
        <dbReference type="ARBA" id="ARBA00022723"/>
    </source>
</evidence>
<dbReference type="SUPFAM" id="SSF50022">
    <property type="entry name" value="ISP domain"/>
    <property type="match status" value="1"/>
</dbReference>